<dbReference type="PROSITE" id="PS51318">
    <property type="entry name" value="TAT"/>
    <property type="match status" value="1"/>
</dbReference>
<dbReference type="EMBL" id="CP021455">
    <property type="protein sequence ID" value="ARU05876.1"/>
    <property type="molecule type" value="Genomic_DNA"/>
</dbReference>
<dbReference type="RefSeq" id="WP_087282466.1">
    <property type="nucleotide sequence ID" value="NZ_CP021455.1"/>
</dbReference>
<evidence type="ECO:0008006" key="4">
    <source>
        <dbReference type="Google" id="ProtNLM"/>
    </source>
</evidence>
<feature type="chain" id="PRO_5012101158" description="ATP-binding protein" evidence="1">
    <location>
        <begin position="33"/>
        <end position="486"/>
    </location>
</feature>
<evidence type="ECO:0000256" key="1">
    <source>
        <dbReference type="SAM" id="SignalP"/>
    </source>
</evidence>
<dbReference type="InterPro" id="IPR011048">
    <property type="entry name" value="Haem_d1_sf"/>
</dbReference>
<feature type="signal peptide" evidence="1">
    <location>
        <begin position="1"/>
        <end position="32"/>
    </location>
</feature>
<dbReference type="InterPro" id="IPR006311">
    <property type="entry name" value="TAT_signal"/>
</dbReference>
<dbReference type="OrthoDB" id="7197435at2"/>
<dbReference type="Proteomes" id="UP000196138">
    <property type="component" value="Chromosome"/>
</dbReference>
<dbReference type="PANTHER" id="PTHR47197:SF3">
    <property type="entry name" value="DIHYDRO-HEME D1 DEHYDROGENASE"/>
    <property type="match status" value="1"/>
</dbReference>
<name>A0A1Y0EQM5_9BURK</name>
<dbReference type="SUPFAM" id="SSF51004">
    <property type="entry name" value="C-terminal (heme d1) domain of cytochrome cd1-nitrite reductase"/>
    <property type="match status" value="1"/>
</dbReference>
<dbReference type="InterPro" id="IPR051200">
    <property type="entry name" value="Host-pathogen_enzymatic-act"/>
</dbReference>
<dbReference type="PANTHER" id="PTHR47197">
    <property type="entry name" value="PROTEIN NIRF"/>
    <property type="match status" value="1"/>
</dbReference>
<sequence>MSPTLSSHPALRGRLLRTTLAASLALALGACASSGPQAPKAGAQASAPQFGAQDANFKGRVNVVDTPVVLAGKPVTLAGSNFTAGQKVTLSYGGVVLGEPATVGADGTFRTQFTLPAQAAAGRYSLVASAANPAASLLVPLKISPNVALSGQDRFDAQYQPLVRGLYQVAYSAKTGRAFVTSAVGRPPVTVSELVKVNPQTLAIEARVTPPAAPARDGAAGPAGVFAVYGVDVDDAHGTVWVTNTRQNTVAVYRQSDLKLVKQFEPGVVPHGRDVVVDEQRGKAYASPVGKPNLVVFDTQSLTQRKTIAIASTRRGPDAKDFSPMSLALDEAGARLFVVSLSTAEVAIIDTKTDQVVKVWPLEGVTSAAGIAYDAQGDRILVAAQGSDNLLIVDAKTGKTLHDVKTGAGPLNVTFDPSRRLAYVANRGSGTVTVVDANGQIVANLGAGTFPNHLKVIDNKGTLLTVNKARGENDPEGDRIGRLTPR</sequence>
<evidence type="ECO:0000313" key="3">
    <source>
        <dbReference type="Proteomes" id="UP000196138"/>
    </source>
</evidence>
<keyword evidence="3" id="KW-1185">Reference proteome</keyword>
<dbReference type="InterPro" id="IPR015943">
    <property type="entry name" value="WD40/YVTN_repeat-like_dom_sf"/>
</dbReference>
<protein>
    <recommendedName>
        <fullName evidence="4">ATP-binding protein</fullName>
    </recommendedName>
</protein>
<keyword evidence="1" id="KW-0732">Signal</keyword>
<gene>
    <name evidence="2" type="ORF">CCO03_15405</name>
</gene>
<dbReference type="Gene3D" id="2.130.10.10">
    <property type="entry name" value="YVTN repeat-like/Quinoprotein amine dehydrogenase"/>
    <property type="match status" value="1"/>
</dbReference>
<evidence type="ECO:0000313" key="2">
    <source>
        <dbReference type="EMBL" id="ARU05876.1"/>
    </source>
</evidence>
<proteinExistence type="predicted"/>
<accession>A0A1Y0EQM5</accession>
<dbReference type="AlphaFoldDB" id="A0A1Y0EQM5"/>
<dbReference type="KEGG" id="cser:CCO03_15405"/>
<reference evidence="2 3" key="1">
    <citation type="submission" date="2017-05" db="EMBL/GenBank/DDBJ databases">
        <authorList>
            <person name="Song R."/>
            <person name="Chenine A.L."/>
            <person name="Ruprecht R.M."/>
        </authorList>
    </citation>
    <scope>NUCLEOTIDE SEQUENCE [LARGE SCALE GENOMIC DNA]</scope>
    <source>
        <strain evidence="2 3">DSM 26136</strain>
    </source>
</reference>
<organism evidence="2 3">
    <name type="scientific">Comamonas serinivorans</name>
    <dbReference type="NCBI Taxonomy" id="1082851"/>
    <lineage>
        <taxon>Bacteria</taxon>
        <taxon>Pseudomonadati</taxon>
        <taxon>Pseudomonadota</taxon>
        <taxon>Betaproteobacteria</taxon>
        <taxon>Burkholderiales</taxon>
        <taxon>Comamonadaceae</taxon>
        <taxon>Comamonas</taxon>
    </lineage>
</organism>